<keyword evidence="2" id="KW-0472">Membrane</keyword>
<dbReference type="EMBL" id="JACGCI010000031">
    <property type="protein sequence ID" value="KAF6755070.1"/>
    <property type="molecule type" value="Genomic_DNA"/>
</dbReference>
<protein>
    <submittedName>
        <fullName evidence="3">Uncharacterized protein</fullName>
    </submittedName>
</protein>
<keyword evidence="2" id="KW-0812">Transmembrane</keyword>
<evidence type="ECO:0000313" key="3">
    <source>
        <dbReference type="EMBL" id="KAF6755070.1"/>
    </source>
</evidence>
<feature type="region of interest" description="Disordered" evidence="1">
    <location>
        <begin position="284"/>
        <end position="319"/>
    </location>
</feature>
<keyword evidence="4" id="KW-1185">Reference proteome</keyword>
<organism evidence="3 4">
    <name type="scientific">Ephemerocybe angulata</name>
    <dbReference type="NCBI Taxonomy" id="980116"/>
    <lineage>
        <taxon>Eukaryota</taxon>
        <taxon>Fungi</taxon>
        <taxon>Dikarya</taxon>
        <taxon>Basidiomycota</taxon>
        <taxon>Agaricomycotina</taxon>
        <taxon>Agaricomycetes</taxon>
        <taxon>Agaricomycetidae</taxon>
        <taxon>Agaricales</taxon>
        <taxon>Agaricineae</taxon>
        <taxon>Psathyrellaceae</taxon>
        <taxon>Ephemerocybe</taxon>
    </lineage>
</organism>
<proteinExistence type="predicted"/>
<dbReference type="Gene3D" id="2.60.120.260">
    <property type="entry name" value="Galactose-binding domain-like"/>
    <property type="match status" value="1"/>
</dbReference>
<reference evidence="3 4" key="1">
    <citation type="submission" date="2020-07" db="EMBL/GenBank/DDBJ databases">
        <title>Comparative genomics of pyrophilous fungi reveals a link between fire events and developmental genes.</title>
        <authorList>
            <consortium name="DOE Joint Genome Institute"/>
            <person name="Steindorff A.S."/>
            <person name="Carver A."/>
            <person name="Calhoun S."/>
            <person name="Stillman K."/>
            <person name="Liu H."/>
            <person name="Lipzen A."/>
            <person name="Pangilinan J."/>
            <person name="Labutti K."/>
            <person name="Bruns T.D."/>
            <person name="Grigoriev I.V."/>
        </authorList>
    </citation>
    <scope>NUCLEOTIDE SEQUENCE [LARGE SCALE GENOMIC DNA]</scope>
    <source>
        <strain evidence="3 4">CBS 144469</strain>
    </source>
</reference>
<accession>A0A8H6HXI8</accession>
<keyword evidence="2" id="KW-1133">Transmembrane helix</keyword>
<feature type="transmembrane region" description="Helical" evidence="2">
    <location>
        <begin position="251"/>
        <end position="273"/>
    </location>
</feature>
<evidence type="ECO:0000256" key="2">
    <source>
        <dbReference type="SAM" id="Phobius"/>
    </source>
</evidence>
<comment type="caution">
    <text evidence="3">The sequence shown here is derived from an EMBL/GenBank/DDBJ whole genome shotgun (WGS) entry which is preliminary data.</text>
</comment>
<gene>
    <name evidence="3" type="ORF">DFP72DRAFT_1067797</name>
</gene>
<feature type="compositionally biased region" description="Polar residues" evidence="1">
    <location>
        <begin position="302"/>
        <end position="319"/>
    </location>
</feature>
<name>A0A8H6HXI8_9AGAR</name>
<evidence type="ECO:0000313" key="4">
    <source>
        <dbReference type="Proteomes" id="UP000521943"/>
    </source>
</evidence>
<dbReference type="AlphaFoldDB" id="A0A8H6HXI8"/>
<dbReference type="Proteomes" id="UP000521943">
    <property type="component" value="Unassembled WGS sequence"/>
</dbReference>
<evidence type="ECO:0000256" key="1">
    <source>
        <dbReference type="SAM" id="MobiDB-lite"/>
    </source>
</evidence>
<sequence length="319" mass="34653">MARTATISIDPLPRTGSRALTEDDARLVNLHETSAAWVWLPKPTPDSVDKATLTECAFRNTYATNTARGTPSNVTIVFDTVDFFSLRANGVEVQPYSWRVDWRSIYAYSIPLPVGPENDSSSLVLAFRVTTISHAYTYPGLRAVVQVNYPDSWPPDVFLTGSDPGWLAENALQHQYWEQPWFDPLASGEGNWLPATLNRPVNNPPHVSRMWQREVVEFGRLPAAPNTSNSTCDCPVLDNKGGAVVISHSKLAGALAGSVVAALVLGALGAWLLMRKKLQDARENTSAGVVEPPAPEIHIPHQASSLAPSNQPGNTPSVP</sequence>
<dbReference type="OrthoDB" id="3062515at2759"/>